<dbReference type="InterPro" id="IPR002698">
    <property type="entry name" value="FTHF_cligase"/>
</dbReference>
<dbReference type="InterPro" id="IPR037171">
    <property type="entry name" value="NagB/RpiA_transferase-like"/>
</dbReference>
<dbReference type="Proteomes" id="UP000232638">
    <property type="component" value="Chromosome"/>
</dbReference>
<comment type="cofactor">
    <cofactor evidence="5">
        <name>Mg(2+)</name>
        <dbReference type="ChEBI" id="CHEBI:18420"/>
    </cofactor>
</comment>
<dbReference type="PANTHER" id="PTHR23407">
    <property type="entry name" value="ATPASE INHIBITOR/5-FORMYLTETRAHYDROFOLATE CYCLO-LIGASE"/>
    <property type="match status" value="1"/>
</dbReference>
<dbReference type="RefSeq" id="WP_100917488.1">
    <property type="nucleotide sequence ID" value="NZ_CP020370.1"/>
</dbReference>
<dbReference type="GO" id="GO:0046872">
    <property type="term" value="F:metal ion binding"/>
    <property type="evidence" value="ECO:0007669"/>
    <property type="project" value="UniProtKB-KW"/>
</dbReference>
<protein>
    <recommendedName>
        <fullName evidence="5">5-formyltetrahydrofolate cyclo-ligase</fullName>
        <ecNumber evidence="5">6.3.3.2</ecNumber>
    </recommendedName>
</protein>
<dbReference type="OrthoDB" id="9801938at2"/>
<keyword evidence="5" id="KW-0460">Magnesium</keyword>
<dbReference type="GO" id="GO:0035999">
    <property type="term" value="P:tetrahydrofolate interconversion"/>
    <property type="evidence" value="ECO:0007669"/>
    <property type="project" value="TreeGrafter"/>
</dbReference>
<evidence type="ECO:0000313" key="6">
    <source>
        <dbReference type="EMBL" id="AUB79670.1"/>
    </source>
</evidence>
<evidence type="ECO:0000256" key="5">
    <source>
        <dbReference type="RuleBase" id="RU361279"/>
    </source>
</evidence>
<dbReference type="Gene3D" id="3.40.50.10420">
    <property type="entry name" value="NagB/RpiA/CoA transferase-like"/>
    <property type="match status" value="1"/>
</dbReference>
<dbReference type="EC" id="6.3.3.2" evidence="5"/>
<comment type="similarity">
    <text evidence="1 5">Belongs to the 5-formyltetrahydrofolate cyclo-ligase family.</text>
</comment>
<evidence type="ECO:0000256" key="2">
    <source>
        <dbReference type="ARBA" id="ARBA00022741"/>
    </source>
</evidence>
<accession>A0A2K8U256</accession>
<dbReference type="NCBIfam" id="TIGR02727">
    <property type="entry name" value="MTHFS_bact"/>
    <property type="match status" value="1"/>
</dbReference>
<keyword evidence="3 4" id="KW-0067">ATP-binding</keyword>
<dbReference type="Pfam" id="PF01812">
    <property type="entry name" value="5-FTHF_cyc-lig"/>
    <property type="match status" value="1"/>
</dbReference>
<sequence length="229" mass="25936">MQSPLAPTTALGTSAVCADPEVPWGRHAPNGCPALRGLRRRLRAARRLLSRNDQRRHAAALTRVLGREPAFRCARRIAAFWPANGELDPRPLLAAAARRGTASTFLPVLRPGRQRRLWFVRYAPGDALTTNRFGIPEPRHGRQGRPPAWALDLILVPLVGFDMDCNRLGMGGGYYDRTLAFLRQRRHWLRPRLIGIAHECQRVTRLVPRPWDVPLDAVATESRIYRRTR</sequence>
<reference evidence="6 7" key="1">
    <citation type="submission" date="2017-03" db="EMBL/GenBank/DDBJ databases">
        <title>Complete genome sequence of Candidatus 'Thiodictyon syntrophicum' sp. nov. strain Cad16T, a photolithoautotroph purple sulfur bacterium isolated from an alpine meromictic lake.</title>
        <authorList>
            <person name="Luedin S.M."/>
            <person name="Pothier J.F."/>
            <person name="Danza F."/>
            <person name="Storelli N."/>
            <person name="Wittwer M."/>
            <person name="Tonolla M."/>
        </authorList>
    </citation>
    <scope>NUCLEOTIDE SEQUENCE [LARGE SCALE GENOMIC DNA]</scope>
    <source>
        <strain evidence="6 7">Cad16T</strain>
    </source>
</reference>
<keyword evidence="6" id="KW-0436">Ligase</keyword>
<dbReference type="AlphaFoldDB" id="A0A2K8U256"/>
<dbReference type="PIRSF" id="PIRSF006806">
    <property type="entry name" value="FTHF_cligase"/>
    <property type="match status" value="1"/>
</dbReference>
<dbReference type="KEGG" id="tsy:THSYN_00970"/>
<dbReference type="GO" id="GO:0005524">
    <property type="term" value="F:ATP binding"/>
    <property type="evidence" value="ECO:0007669"/>
    <property type="project" value="UniProtKB-KW"/>
</dbReference>
<dbReference type="PANTHER" id="PTHR23407:SF1">
    <property type="entry name" value="5-FORMYLTETRAHYDROFOLATE CYCLO-LIGASE"/>
    <property type="match status" value="1"/>
</dbReference>
<comment type="catalytic activity">
    <reaction evidence="5">
        <text>(6S)-5-formyl-5,6,7,8-tetrahydrofolate + ATP = (6R)-5,10-methenyltetrahydrofolate + ADP + phosphate</text>
        <dbReference type="Rhea" id="RHEA:10488"/>
        <dbReference type="ChEBI" id="CHEBI:30616"/>
        <dbReference type="ChEBI" id="CHEBI:43474"/>
        <dbReference type="ChEBI" id="CHEBI:57455"/>
        <dbReference type="ChEBI" id="CHEBI:57457"/>
        <dbReference type="ChEBI" id="CHEBI:456216"/>
        <dbReference type="EC" id="6.3.3.2"/>
    </reaction>
</comment>
<dbReference type="GO" id="GO:0009396">
    <property type="term" value="P:folic acid-containing compound biosynthetic process"/>
    <property type="evidence" value="ECO:0007669"/>
    <property type="project" value="TreeGrafter"/>
</dbReference>
<keyword evidence="5" id="KW-0479">Metal-binding</keyword>
<evidence type="ECO:0000256" key="4">
    <source>
        <dbReference type="PIRSR" id="PIRSR006806-1"/>
    </source>
</evidence>
<feature type="binding site" evidence="4">
    <location>
        <position position="86"/>
    </location>
    <ligand>
        <name>substrate</name>
    </ligand>
</feature>
<gene>
    <name evidence="6" type="ORF">THSYN_00970</name>
</gene>
<dbReference type="GO" id="GO:0030272">
    <property type="term" value="F:5-formyltetrahydrofolate cyclo-ligase activity"/>
    <property type="evidence" value="ECO:0007669"/>
    <property type="project" value="UniProtKB-EC"/>
</dbReference>
<evidence type="ECO:0000256" key="1">
    <source>
        <dbReference type="ARBA" id="ARBA00010638"/>
    </source>
</evidence>
<dbReference type="SUPFAM" id="SSF100950">
    <property type="entry name" value="NagB/RpiA/CoA transferase-like"/>
    <property type="match status" value="1"/>
</dbReference>
<feature type="binding site" evidence="4">
    <location>
        <begin position="167"/>
        <end position="175"/>
    </location>
    <ligand>
        <name>ATP</name>
        <dbReference type="ChEBI" id="CHEBI:30616"/>
    </ligand>
</feature>
<name>A0A2K8U256_9GAMM</name>
<proteinExistence type="inferred from homology"/>
<organism evidence="6 7">
    <name type="scientific">Candidatus Thiodictyon syntrophicum</name>
    <dbReference type="NCBI Taxonomy" id="1166950"/>
    <lineage>
        <taxon>Bacteria</taxon>
        <taxon>Pseudomonadati</taxon>
        <taxon>Pseudomonadota</taxon>
        <taxon>Gammaproteobacteria</taxon>
        <taxon>Chromatiales</taxon>
        <taxon>Chromatiaceae</taxon>
        <taxon>Thiodictyon</taxon>
    </lineage>
</organism>
<dbReference type="InterPro" id="IPR024185">
    <property type="entry name" value="FTHF_cligase-like_sf"/>
</dbReference>
<dbReference type="EMBL" id="CP020370">
    <property type="protein sequence ID" value="AUB79670.1"/>
    <property type="molecule type" value="Genomic_DNA"/>
</dbReference>
<evidence type="ECO:0000313" key="7">
    <source>
        <dbReference type="Proteomes" id="UP000232638"/>
    </source>
</evidence>
<evidence type="ECO:0000256" key="3">
    <source>
        <dbReference type="ARBA" id="ARBA00022840"/>
    </source>
</evidence>
<keyword evidence="2 4" id="KW-0547">Nucleotide-binding</keyword>
<keyword evidence="7" id="KW-1185">Reference proteome</keyword>